<evidence type="ECO:0000256" key="5">
    <source>
        <dbReference type="SAM" id="SignalP"/>
    </source>
</evidence>
<dbReference type="InterPro" id="IPR050962">
    <property type="entry name" value="Phosphate-bind_PstS"/>
</dbReference>
<feature type="domain" description="PBP" evidence="6">
    <location>
        <begin position="28"/>
        <end position="319"/>
    </location>
</feature>
<dbReference type="Proteomes" id="UP000273807">
    <property type="component" value="Unassembled WGS sequence"/>
</dbReference>
<comment type="caution">
    <text evidence="7">The sequence shown here is derived from an EMBL/GenBank/DDBJ whole genome shotgun (WGS) entry which is preliminary data.</text>
</comment>
<keyword evidence="3 4" id="KW-0592">Phosphate transport</keyword>
<dbReference type="PIRSF" id="PIRSF002756">
    <property type="entry name" value="PstS"/>
    <property type="match status" value="1"/>
</dbReference>
<dbReference type="PROSITE" id="PS51257">
    <property type="entry name" value="PROKAR_LIPOPROTEIN"/>
    <property type="match status" value="1"/>
</dbReference>
<dbReference type="EMBL" id="RBED01000083">
    <property type="protein sequence ID" value="RNL57105.1"/>
    <property type="molecule type" value="Genomic_DNA"/>
</dbReference>
<dbReference type="GO" id="GO:0042301">
    <property type="term" value="F:phosphate ion binding"/>
    <property type="evidence" value="ECO:0007669"/>
    <property type="project" value="InterPro"/>
</dbReference>
<accession>A0A3N0C3A3</accession>
<dbReference type="Gene3D" id="3.40.190.10">
    <property type="entry name" value="Periplasmic binding protein-like II"/>
    <property type="match status" value="2"/>
</dbReference>
<comment type="similarity">
    <text evidence="1 4">Belongs to the PstS family.</text>
</comment>
<evidence type="ECO:0000313" key="8">
    <source>
        <dbReference type="Proteomes" id="UP000273807"/>
    </source>
</evidence>
<dbReference type="AlphaFoldDB" id="A0A3N0C3A3"/>
<dbReference type="GO" id="GO:0035435">
    <property type="term" value="P:phosphate ion transmembrane transport"/>
    <property type="evidence" value="ECO:0007669"/>
    <property type="project" value="InterPro"/>
</dbReference>
<evidence type="ECO:0000256" key="3">
    <source>
        <dbReference type="ARBA" id="ARBA00022592"/>
    </source>
</evidence>
<reference evidence="7 8" key="1">
    <citation type="submission" date="2018-10" db="EMBL/GenBank/DDBJ databases">
        <title>Genome sequencing of Arthrobacter oryzae TNB02.</title>
        <authorList>
            <person name="Cho Y.-J."/>
            <person name="Cho A."/>
            <person name="Kim O.-S."/>
        </authorList>
    </citation>
    <scope>NUCLEOTIDE SEQUENCE [LARGE SCALE GENOMIC DNA]</scope>
    <source>
        <strain evidence="7 8">TNB02</strain>
    </source>
</reference>
<dbReference type="SUPFAM" id="SSF53850">
    <property type="entry name" value="Periplasmic binding protein-like II"/>
    <property type="match status" value="1"/>
</dbReference>
<name>A0A3N0C3A3_9MICC</name>
<evidence type="ECO:0000259" key="6">
    <source>
        <dbReference type="Pfam" id="PF12849"/>
    </source>
</evidence>
<feature type="chain" id="PRO_5038729527" description="Phosphate-binding protein" evidence="5">
    <location>
        <begin position="22"/>
        <end position="353"/>
    </location>
</feature>
<dbReference type="OrthoDB" id="9801510at2"/>
<sequence>MRNWPTGGILACTVLAGIGLAGCSGGASPTAIRGALTAIGSPVQKDPIRAWSNAWTKDNNATSLNYSPDGADVGISALSTGQAYFAALDAPLTPDQQDQTQAACGPSGAFSVPVSVTTLGVAFNMPSIRSLKLTPDVLAGIFTGTVTRWDAREIATINPGVTLPSGDIIPVTATTPSAETTAATTYLSTAADWTAGVVDAWPTPENGQAVKKQTDVAEELDQTAGAIAFMDLGSIGTRFDTALLPFGGGFVRISKDSSALGAQQGSTRTTPTGVEFTLPETSEQGYPLGVVNYQAFCRSYKNPQLAGLVKSWGKFVLSSDGQVASTYFANVASPGEDAIREARTLIQTIGAAQ</sequence>
<dbReference type="InterPro" id="IPR024370">
    <property type="entry name" value="PBP_domain"/>
</dbReference>
<keyword evidence="5" id="KW-0732">Signal</keyword>
<dbReference type="PANTHER" id="PTHR42996:SF1">
    <property type="entry name" value="PHOSPHATE-BINDING PROTEIN PSTS"/>
    <property type="match status" value="1"/>
</dbReference>
<gene>
    <name evidence="7" type="ORF">D7003_07985</name>
</gene>
<dbReference type="RefSeq" id="WP_123254931.1">
    <property type="nucleotide sequence ID" value="NZ_RBED01000083.1"/>
</dbReference>
<evidence type="ECO:0000256" key="1">
    <source>
        <dbReference type="ARBA" id="ARBA00008725"/>
    </source>
</evidence>
<evidence type="ECO:0000313" key="7">
    <source>
        <dbReference type="EMBL" id="RNL57105.1"/>
    </source>
</evidence>
<dbReference type="InterPro" id="IPR005673">
    <property type="entry name" value="ABC_phos-bd_PstS"/>
</dbReference>
<dbReference type="GO" id="GO:0043190">
    <property type="term" value="C:ATP-binding cassette (ABC) transporter complex"/>
    <property type="evidence" value="ECO:0007669"/>
    <property type="project" value="InterPro"/>
</dbReference>
<evidence type="ECO:0000256" key="2">
    <source>
        <dbReference type="ARBA" id="ARBA00022448"/>
    </source>
</evidence>
<keyword evidence="2 4" id="KW-0813">Transport</keyword>
<dbReference type="PANTHER" id="PTHR42996">
    <property type="entry name" value="PHOSPHATE-BINDING PROTEIN PSTS"/>
    <property type="match status" value="1"/>
</dbReference>
<keyword evidence="8" id="KW-1185">Reference proteome</keyword>
<dbReference type="Pfam" id="PF12849">
    <property type="entry name" value="PBP_like_2"/>
    <property type="match status" value="1"/>
</dbReference>
<protein>
    <recommendedName>
        <fullName evidence="4">Phosphate-binding protein</fullName>
    </recommendedName>
</protein>
<evidence type="ECO:0000256" key="4">
    <source>
        <dbReference type="PIRNR" id="PIRNR002756"/>
    </source>
</evidence>
<organism evidence="7 8">
    <name type="scientific">Arthrobacter oryzae</name>
    <dbReference type="NCBI Taxonomy" id="409290"/>
    <lineage>
        <taxon>Bacteria</taxon>
        <taxon>Bacillati</taxon>
        <taxon>Actinomycetota</taxon>
        <taxon>Actinomycetes</taxon>
        <taxon>Micrococcales</taxon>
        <taxon>Micrococcaceae</taxon>
        <taxon>Arthrobacter</taxon>
    </lineage>
</organism>
<feature type="signal peptide" evidence="5">
    <location>
        <begin position="1"/>
        <end position="21"/>
    </location>
</feature>
<proteinExistence type="inferred from homology"/>